<feature type="region of interest" description="Disordered" evidence="2">
    <location>
        <begin position="484"/>
        <end position="514"/>
    </location>
</feature>
<organism evidence="3 4">
    <name type="scientific">Cylindrotheca closterium</name>
    <dbReference type="NCBI Taxonomy" id="2856"/>
    <lineage>
        <taxon>Eukaryota</taxon>
        <taxon>Sar</taxon>
        <taxon>Stramenopiles</taxon>
        <taxon>Ochrophyta</taxon>
        <taxon>Bacillariophyta</taxon>
        <taxon>Bacillariophyceae</taxon>
        <taxon>Bacillariophycidae</taxon>
        <taxon>Bacillariales</taxon>
        <taxon>Bacillariaceae</taxon>
        <taxon>Cylindrotheca</taxon>
    </lineage>
</organism>
<feature type="compositionally biased region" description="Polar residues" evidence="2">
    <location>
        <begin position="86"/>
        <end position="96"/>
    </location>
</feature>
<keyword evidence="1" id="KW-0175">Coiled coil</keyword>
<reference evidence="3" key="1">
    <citation type="submission" date="2023-08" db="EMBL/GenBank/DDBJ databases">
        <authorList>
            <person name="Audoor S."/>
            <person name="Bilcke G."/>
        </authorList>
    </citation>
    <scope>NUCLEOTIDE SEQUENCE</scope>
</reference>
<sequence length="615" mass="72445">MSVSGLSTANRKQKASRVFGNFVFEEQETSLCYSTDSSFRSPSKENQHQQHEVMPSPDPSSLLSSKGGYEEKHVSFVEDEEDKENASANNNNTQIPESPDMIVRKSSISSFRSAELSRLRQSLQSPQRKDLVSMTQRAINNAAGVFEALNHHTPQKKLGPSTNPSLNAARRAKEENLKHVSNRTKQVRFQWQTQKAETKNFNQRLEEQRRQIMAITRTVSSAHFQQQAKLSDEKKQTKFSKLEKEYKFNSDTYREQQEKLKEEKDKARKMSIDTRAKLRQNHRKGEEKMKRQRERELAAIHEIRYDIHKSRNEATKANAEARRKSYQFRAGDARRIRDLRANWGEEEARKQHESFLLKMEGERDADAYRKKMAEERRQSLAGRNAESRQHAQAMQELRSLAQEKEAESFMLKMEGERDAKEYLLKMERERRESLQLRGQEARRIRQHEEEEHFKAVHKGIAEGRLQSECQKDVEAYKKEMEERRRKSLQYRGKEKQMQKLNAENQRSQQQDHEREMFELDSLARKDVEEYMKDCKRRRRQSLAFRAKEKQRHAKWQQKQKEKELDAKLHNSHLRALDSQFMALSEQQERAQRAMDALRTAGCAIKGNPFGDLMNL</sequence>
<gene>
    <name evidence="3" type="ORF">CYCCA115_LOCUS19674</name>
</gene>
<evidence type="ECO:0000256" key="1">
    <source>
        <dbReference type="SAM" id="Coils"/>
    </source>
</evidence>
<protein>
    <submittedName>
        <fullName evidence="3">Uncharacterized protein</fullName>
    </submittedName>
</protein>
<name>A0AAD2JLR3_9STRA</name>
<dbReference type="Proteomes" id="UP001295423">
    <property type="component" value="Unassembled WGS sequence"/>
</dbReference>
<feature type="compositionally biased region" description="Polar residues" evidence="2">
    <location>
        <begin position="498"/>
        <end position="508"/>
    </location>
</feature>
<feature type="region of interest" description="Disordered" evidence="2">
    <location>
        <begin position="372"/>
        <end position="395"/>
    </location>
</feature>
<evidence type="ECO:0000313" key="3">
    <source>
        <dbReference type="EMBL" id="CAJ1962411.1"/>
    </source>
</evidence>
<accession>A0AAD2JLR3</accession>
<dbReference type="AlphaFoldDB" id="A0AAD2JLR3"/>
<comment type="caution">
    <text evidence="3">The sequence shown here is derived from an EMBL/GenBank/DDBJ whole genome shotgun (WGS) entry which is preliminary data.</text>
</comment>
<evidence type="ECO:0000256" key="2">
    <source>
        <dbReference type="SAM" id="MobiDB-lite"/>
    </source>
</evidence>
<feature type="region of interest" description="Disordered" evidence="2">
    <location>
        <begin position="33"/>
        <end position="99"/>
    </location>
</feature>
<dbReference type="EMBL" id="CAKOGP040002103">
    <property type="protein sequence ID" value="CAJ1962411.1"/>
    <property type="molecule type" value="Genomic_DNA"/>
</dbReference>
<keyword evidence="4" id="KW-1185">Reference proteome</keyword>
<proteinExistence type="predicted"/>
<feature type="compositionally biased region" description="Basic and acidic residues" evidence="2">
    <location>
        <begin position="42"/>
        <end position="51"/>
    </location>
</feature>
<evidence type="ECO:0000313" key="4">
    <source>
        <dbReference type="Proteomes" id="UP001295423"/>
    </source>
</evidence>
<feature type="coiled-coil region" evidence="1">
    <location>
        <begin position="250"/>
        <end position="295"/>
    </location>
</feature>